<evidence type="ECO:0000313" key="2">
    <source>
        <dbReference type="Proteomes" id="UP001280121"/>
    </source>
</evidence>
<name>A0AAD9XNY3_9ROSI</name>
<gene>
    <name evidence="1" type="ORF">Ddye_001593</name>
</gene>
<reference evidence="1" key="1">
    <citation type="journal article" date="2023" name="Plant J.">
        <title>Genome sequences and population genomics provide insights into the demographic history, inbreeding, and mutation load of two 'living fossil' tree species of Dipteronia.</title>
        <authorList>
            <person name="Feng Y."/>
            <person name="Comes H.P."/>
            <person name="Chen J."/>
            <person name="Zhu S."/>
            <person name="Lu R."/>
            <person name="Zhang X."/>
            <person name="Li P."/>
            <person name="Qiu J."/>
            <person name="Olsen K.M."/>
            <person name="Qiu Y."/>
        </authorList>
    </citation>
    <scope>NUCLEOTIDE SEQUENCE</scope>
    <source>
        <strain evidence="1">KIB01</strain>
    </source>
</reference>
<dbReference type="EMBL" id="JANJYI010000001">
    <property type="protein sequence ID" value="KAK2663019.1"/>
    <property type="molecule type" value="Genomic_DNA"/>
</dbReference>
<accession>A0AAD9XNY3</accession>
<organism evidence="1 2">
    <name type="scientific">Dipteronia dyeriana</name>
    <dbReference type="NCBI Taxonomy" id="168575"/>
    <lineage>
        <taxon>Eukaryota</taxon>
        <taxon>Viridiplantae</taxon>
        <taxon>Streptophyta</taxon>
        <taxon>Embryophyta</taxon>
        <taxon>Tracheophyta</taxon>
        <taxon>Spermatophyta</taxon>
        <taxon>Magnoliopsida</taxon>
        <taxon>eudicotyledons</taxon>
        <taxon>Gunneridae</taxon>
        <taxon>Pentapetalae</taxon>
        <taxon>rosids</taxon>
        <taxon>malvids</taxon>
        <taxon>Sapindales</taxon>
        <taxon>Sapindaceae</taxon>
        <taxon>Hippocastanoideae</taxon>
        <taxon>Acereae</taxon>
        <taxon>Dipteronia</taxon>
    </lineage>
</organism>
<keyword evidence="2" id="KW-1185">Reference proteome</keyword>
<dbReference type="Proteomes" id="UP001280121">
    <property type="component" value="Unassembled WGS sequence"/>
</dbReference>
<comment type="caution">
    <text evidence="1">The sequence shown here is derived from an EMBL/GenBank/DDBJ whole genome shotgun (WGS) entry which is preliminary data.</text>
</comment>
<dbReference type="AlphaFoldDB" id="A0AAD9XNY3"/>
<protein>
    <recommendedName>
        <fullName evidence="3">Reverse transcriptase</fullName>
    </recommendedName>
</protein>
<proteinExistence type="predicted"/>
<evidence type="ECO:0000313" key="1">
    <source>
        <dbReference type="EMBL" id="KAK2663019.1"/>
    </source>
</evidence>
<sequence>MVQITCHYFDTLFRSSNPFDRDLAKVCEGVQAKLSNQSSNFLNSIFTREEDCIGSSVIKACLRVLNDRELRRRKRKKGSMTIKLDMSKAYDWVEWKFSEGMIQKMGFSIRWVKLVLLSKFRGYVLDSGGEAILSRGRCIGALGNICKPKCEGGLVFQDLESSNRAFLAKQEWRILKNPESLVARVLKGCYFKDCNFMEAKKNSSISYVWSSIL</sequence>
<evidence type="ECO:0008006" key="3">
    <source>
        <dbReference type="Google" id="ProtNLM"/>
    </source>
</evidence>